<name>A0A9X2W316_9SPHN</name>
<gene>
    <name evidence="1" type="ORF">N0B51_12705</name>
</gene>
<evidence type="ECO:0008006" key="3">
    <source>
        <dbReference type="Google" id="ProtNLM"/>
    </source>
</evidence>
<evidence type="ECO:0000313" key="2">
    <source>
        <dbReference type="Proteomes" id="UP001142648"/>
    </source>
</evidence>
<keyword evidence="2" id="KW-1185">Reference proteome</keyword>
<dbReference type="RefSeq" id="WP_259962818.1">
    <property type="nucleotide sequence ID" value="NZ_JAOAMV010000006.1"/>
</dbReference>
<dbReference type="Proteomes" id="UP001142648">
    <property type="component" value="Unassembled WGS sequence"/>
</dbReference>
<proteinExistence type="predicted"/>
<sequence length="151" mass="15573">MHRFASIAAALAALAISGCSSPTEGIPGDAADDAPFAAIGANETVRFTGTEPFWGGQVVGTALTYSTPEDPDGTDIVVTRFAGRGGLSWSGTYDGARFVLAVTPGECSDGMSDRTYPFVATLEVKGEQRSGCAWTETRSFTTPDGADSPVP</sequence>
<dbReference type="AlphaFoldDB" id="A0A9X2W316"/>
<evidence type="ECO:0000313" key="1">
    <source>
        <dbReference type="EMBL" id="MCT2559837.1"/>
    </source>
</evidence>
<comment type="caution">
    <text evidence="1">The sequence shown here is derived from an EMBL/GenBank/DDBJ whole genome shotgun (WGS) entry which is preliminary data.</text>
</comment>
<reference evidence="1" key="1">
    <citation type="submission" date="2022-09" db="EMBL/GenBank/DDBJ databases">
        <title>The genome sequence of Tsuneonella sp. YG55.</title>
        <authorList>
            <person name="Liu Y."/>
        </authorList>
    </citation>
    <scope>NUCLEOTIDE SEQUENCE</scope>
    <source>
        <strain evidence="1">YG55</strain>
    </source>
</reference>
<dbReference type="PROSITE" id="PS51257">
    <property type="entry name" value="PROKAR_LIPOPROTEIN"/>
    <property type="match status" value="1"/>
</dbReference>
<protein>
    <recommendedName>
        <fullName evidence="3">Lipoprotein</fullName>
    </recommendedName>
</protein>
<dbReference type="EMBL" id="JAOAMV010000006">
    <property type="protein sequence ID" value="MCT2559837.1"/>
    <property type="molecule type" value="Genomic_DNA"/>
</dbReference>
<organism evidence="1 2">
    <name type="scientific">Tsuneonella litorea</name>
    <dbReference type="NCBI Taxonomy" id="2976475"/>
    <lineage>
        <taxon>Bacteria</taxon>
        <taxon>Pseudomonadati</taxon>
        <taxon>Pseudomonadota</taxon>
        <taxon>Alphaproteobacteria</taxon>
        <taxon>Sphingomonadales</taxon>
        <taxon>Erythrobacteraceae</taxon>
        <taxon>Tsuneonella</taxon>
    </lineage>
</organism>
<accession>A0A9X2W316</accession>